<dbReference type="PANTHER" id="PTHR40448:SF1">
    <property type="entry name" value="TWO-COMPONENT SENSOR HISTIDINE KINASE"/>
    <property type="match status" value="1"/>
</dbReference>
<keyword evidence="1" id="KW-1133">Transmembrane helix</keyword>
<reference evidence="3 4" key="1">
    <citation type="submission" date="2018-05" db="EMBL/GenBank/DDBJ databases">
        <title>Genome comparison of Eubacterium sp.</title>
        <authorList>
            <person name="Feng Y."/>
            <person name="Sanchez-Andrea I."/>
            <person name="Stams A.J.M."/>
            <person name="De Vos W.M."/>
        </authorList>
    </citation>
    <scope>NUCLEOTIDE SEQUENCE [LARGE SCALE GENOMIC DNA]</scope>
    <source>
        <strain evidence="3 4">YI</strain>
    </source>
</reference>
<keyword evidence="4" id="KW-1185">Reference proteome</keyword>
<feature type="transmembrane region" description="Helical" evidence="1">
    <location>
        <begin position="338"/>
        <end position="359"/>
    </location>
</feature>
<evidence type="ECO:0000259" key="2">
    <source>
        <dbReference type="Pfam" id="PF14501"/>
    </source>
</evidence>
<dbReference type="CDD" id="cd16935">
    <property type="entry name" value="HATPase_AgrC-ComD-like"/>
    <property type="match status" value="1"/>
</dbReference>
<evidence type="ECO:0000313" key="3">
    <source>
        <dbReference type="EMBL" id="QCT72514.1"/>
    </source>
</evidence>
<feature type="transmembrane region" description="Helical" evidence="1">
    <location>
        <begin position="191"/>
        <end position="211"/>
    </location>
</feature>
<accession>A0A4P9CAC7</accession>
<feature type="transmembrane region" description="Helical" evidence="1">
    <location>
        <begin position="283"/>
        <end position="308"/>
    </location>
</feature>
<dbReference type="KEGG" id="emt:CPZ25_014650"/>
<dbReference type="PANTHER" id="PTHR40448">
    <property type="entry name" value="TWO-COMPONENT SENSOR HISTIDINE KINASE"/>
    <property type="match status" value="1"/>
</dbReference>
<keyword evidence="1" id="KW-0472">Membrane</keyword>
<feature type="transmembrane region" description="Helical" evidence="1">
    <location>
        <begin position="250"/>
        <end position="271"/>
    </location>
</feature>
<feature type="transmembrane region" description="Helical" evidence="1">
    <location>
        <begin position="223"/>
        <end position="244"/>
    </location>
</feature>
<dbReference type="GO" id="GO:0042802">
    <property type="term" value="F:identical protein binding"/>
    <property type="evidence" value="ECO:0007669"/>
    <property type="project" value="TreeGrafter"/>
</dbReference>
<protein>
    <submittedName>
        <fullName evidence="3">GHKL domain-containing protein</fullName>
    </submittedName>
</protein>
<name>A0A4P9CAC7_EUBML</name>
<dbReference type="AlphaFoldDB" id="A0A4P9CAC7"/>
<feature type="transmembrane region" description="Helical" evidence="1">
    <location>
        <begin position="379"/>
        <end position="402"/>
    </location>
</feature>
<dbReference type="Proteomes" id="UP000218387">
    <property type="component" value="Chromosome"/>
</dbReference>
<gene>
    <name evidence="3" type="ORF">CPZ25_014650</name>
</gene>
<dbReference type="EMBL" id="CP029487">
    <property type="protein sequence ID" value="QCT72514.1"/>
    <property type="molecule type" value="Genomic_DNA"/>
</dbReference>
<feature type="transmembrane region" description="Helical" evidence="1">
    <location>
        <begin position="314"/>
        <end position="331"/>
    </location>
</feature>
<dbReference type="Gene3D" id="3.30.565.10">
    <property type="entry name" value="Histidine kinase-like ATPase, C-terminal domain"/>
    <property type="match status" value="1"/>
</dbReference>
<sequence length="630" mass="70422">MDKNTSKWKRGLVLLFAVITLLGVSFLGSYTHTDAEKLFLTPVFEDSRGWDIYTLENGARKDVTTQELPGTRGTLYLSRVLDRELEETGYTVLELDGTGWQSSVFLDGELLYTVDPALDNRIGAVEFPEAYKGIQGVGEYARVSLPPDYAGKTLTIALGYGGEPDYKSMPMVRLSSEAIQTQTLISDANRISMPAAAYMMAALLLLGLFLYDFYHGKKSCSILLLTAAALVQALRTLLGFEFYFASHFSLSVPAADLLIPLCAGLPMLYLFANMKRWQKWYGWFLIVPLGLVATFHLAAGFELFSFLSYYPYDTLLYISLLALVVFAVLEYRDRNTVYRLFTPAFFAVLAGILLVYLGFELTGNTDNNLVGVLRHPVAMSYLLLQHCGDILLILGGAVSLLLTIKRAADMQSELSVMTVKNELISENIQSIQKSSREIAEMRHDMLRHLHTMLDLYHEENSERLEAYLRELTQETEAILPVKVCEHPVVNALVTRALIKAEKADIRMDLHVEVPAGISITDNDLCTLLMNMLDNAIEAVSALSKNRQRRIELTMHVRGRYLFVETLNPCEKPLRMDGKSGLCVSDKGDGHGYGMKAMSDIAKKYSSILQIKLEKGTIMVRTALLMPQDNA</sequence>
<dbReference type="Pfam" id="PF14501">
    <property type="entry name" value="HATPase_c_5"/>
    <property type="match status" value="1"/>
</dbReference>
<evidence type="ECO:0000256" key="1">
    <source>
        <dbReference type="SAM" id="Phobius"/>
    </source>
</evidence>
<feature type="domain" description="Sensor histidine kinase NatK-like C-terminal" evidence="2">
    <location>
        <begin position="523"/>
        <end position="619"/>
    </location>
</feature>
<dbReference type="SUPFAM" id="SSF55874">
    <property type="entry name" value="ATPase domain of HSP90 chaperone/DNA topoisomerase II/histidine kinase"/>
    <property type="match status" value="1"/>
</dbReference>
<dbReference type="InterPro" id="IPR036890">
    <property type="entry name" value="HATPase_C_sf"/>
</dbReference>
<dbReference type="RefSeq" id="WP_096919091.1">
    <property type="nucleotide sequence ID" value="NZ_CP029487.1"/>
</dbReference>
<organism evidence="3 4">
    <name type="scientific">Eubacterium maltosivorans</name>
    <dbReference type="NCBI Taxonomy" id="2041044"/>
    <lineage>
        <taxon>Bacteria</taxon>
        <taxon>Bacillati</taxon>
        <taxon>Bacillota</taxon>
        <taxon>Clostridia</taxon>
        <taxon>Eubacteriales</taxon>
        <taxon>Eubacteriaceae</taxon>
        <taxon>Eubacterium</taxon>
    </lineage>
</organism>
<dbReference type="InterPro" id="IPR032834">
    <property type="entry name" value="NatK-like_C"/>
</dbReference>
<evidence type="ECO:0000313" key="4">
    <source>
        <dbReference type="Proteomes" id="UP000218387"/>
    </source>
</evidence>
<keyword evidence="1" id="KW-0812">Transmembrane</keyword>
<proteinExistence type="predicted"/>